<reference evidence="3" key="1">
    <citation type="journal article" date="2020" name="bioRxiv">
        <title>Comparative genomics of Chlamydomonas.</title>
        <authorList>
            <person name="Craig R.J."/>
            <person name="Hasan A.R."/>
            <person name="Ness R.W."/>
            <person name="Keightley P.D."/>
        </authorList>
    </citation>
    <scope>NUCLEOTIDE SEQUENCE</scope>
    <source>
        <strain evidence="3">CCAP 11/70</strain>
    </source>
</reference>
<dbReference type="Proteomes" id="UP000612055">
    <property type="component" value="Unassembled WGS sequence"/>
</dbReference>
<comment type="caution">
    <text evidence="3">The sequence shown here is derived from an EMBL/GenBank/DDBJ whole genome shotgun (WGS) entry which is preliminary data.</text>
</comment>
<feature type="compositionally biased region" description="Low complexity" evidence="2">
    <location>
        <begin position="1037"/>
        <end position="1058"/>
    </location>
</feature>
<keyword evidence="4" id="KW-1185">Reference proteome</keyword>
<evidence type="ECO:0000256" key="1">
    <source>
        <dbReference type="ARBA" id="ARBA00004430"/>
    </source>
</evidence>
<feature type="region of interest" description="Disordered" evidence="2">
    <location>
        <begin position="1028"/>
        <end position="1067"/>
    </location>
</feature>
<dbReference type="GO" id="GO:0005930">
    <property type="term" value="C:axoneme"/>
    <property type="evidence" value="ECO:0007669"/>
    <property type="project" value="UniProtKB-SubCell"/>
</dbReference>
<dbReference type="EMBL" id="JAEHOE010000052">
    <property type="protein sequence ID" value="KAG2491566.1"/>
    <property type="molecule type" value="Genomic_DNA"/>
</dbReference>
<gene>
    <name evidence="3" type="ORF">HYH03_010134</name>
</gene>
<proteinExistence type="predicted"/>
<dbReference type="Gene3D" id="3.80.10.10">
    <property type="entry name" value="Ribonuclease Inhibitor"/>
    <property type="match status" value="1"/>
</dbReference>
<feature type="region of interest" description="Disordered" evidence="2">
    <location>
        <begin position="312"/>
        <end position="344"/>
    </location>
</feature>
<comment type="subcellular location">
    <subcellularLocation>
        <location evidence="1">Cytoplasm</location>
        <location evidence="1">Cytoskeleton</location>
        <location evidence="1">Cilium axoneme</location>
    </subcellularLocation>
</comment>
<dbReference type="InterPro" id="IPR032675">
    <property type="entry name" value="LRR_dom_sf"/>
</dbReference>
<organism evidence="3 4">
    <name type="scientific">Edaphochlamys debaryana</name>
    <dbReference type="NCBI Taxonomy" id="47281"/>
    <lineage>
        <taxon>Eukaryota</taxon>
        <taxon>Viridiplantae</taxon>
        <taxon>Chlorophyta</taxon>
        <taxon>core chlorophytes</taxon>
        <taxon>Chlorophyceae</taxon>
        <taxon>CS clade</taxon>
        <taxon>Chlamydomonadales</taxon>
        <taxon>Chlamydomonadales incertae sedis</taxon>
        <taxon>Edaphochlamys</taxon>
    </lineage>
</organism>
<accession>A0A835XWN3</accession>
<protein>
    <submittedName>
        <fullName evidence="3">Uncharacterized protein</fullName>
    </submittedName>
</protein>
<evidence type="ECO:0000256" key="2">
    <source>
        <dbReference type="SAM" id="MobiDB-lite"/>
    </source>
</evidence>
<feature type="region of interest" description="Disordered" evidence="2">
    <location>
        <begin position="767"/>
        <end position="795"/>
    </location>
</feature>
<evidence type="ECO:0000313" key="3">
    <source>
        <dbReference type="EMBL" id="KAG2491566.1"/>
    </source>
</evidence>
<sequence length="1222" mass="124611">MAIRAAVPTGCRDSVLSNANTTVSAPYALTTLLPLGFNAATIDLTAHVATAAYLAGGMASANKVNAAAPLPRHITAADFASVFNYFKIGVPGAADALPAGADFVRQNWGTAPVGARAFILNVRLSTVLTPAASFLSGVLGGRPSTADTAALLLSRIASDMIAGNLTLEDQNYLTSLMVSVYTDITGKSSSRRRYMLATTLTFDQLKSIIAKVASTVSQSSAMLVQLDKQISAAAETGQTLDTAAVLTSAAQVSSVASSSMTQALTALAAAVSSGDLAAVDALTASFEASFSGTALRTAVESAAVNTADLVDAAPASSPEPSTVVDGIDTANSTEATGNEDEGNRSGMIAGAVVGSVCGAGLIAGVGVIVYHVTQRRKAANVTPKASGRVNGGTVKCLELACIDDYITVPADALSSLLSSLPMLQTFTLRSGLAEEGSPLAHAQVAASLASLSHLTALTLEDYGWLPCIQPGLTERLQELHLGGAASDAAPPCRTLLAAAVAGMPALRVLCLGRGACLGPAELKAVLDALQPSVRTFTAREVRLCHHADGPGAVTCELVGGELASVAIAQGRMGCKFHAADLAALLEAALLPCRALGPRLPSLSLDLRLTPGLHGEATAAAPAFGPGALDLLSRCDAVRLSALEANGCPPGAVLEVSRLLGTPDRLQCGVAVRLRAPASQHPAASGGLEGSCSDSSTSTGACAPREAPWVLRRAMQAMTWVGAHAGSEPEGPLGWPLGHLLLHGPALAQLTASPPALHAWAQQLNAELSSRHAPTGPSSAAPCSGHSTPQCGARPPRPPRVVGYQPLPALGAVTLACNREAQALGAALAAAVRETLAACSGACGGGISGAGVGASQPGLRVQPVRMWLSDAIGQVLGALWRGEEEGGPGPDEDALAPTQLVTATDLHRAHAVGMVAVTFVPLGVAREGNQDVHVEDLTALLEAALLPGRVLGPRLPLLSVPLTLFADEETSAALARLSPGIRRLADRCDKLHLFSLCVPRGGTVSLEDIMAIARVLGVPEELEWGEHPSLELLPPRSPAAAGTASRGSGSEARRLSSGSPALTPAQAAPRVVERAIQKTMGGPAVGSHLLLFGPAVSSRLVFPRELRGWVAELIAKAAESLQPQKARMKPIVRFRPVPSFGAVELSCRSDLAAAVAEAGRRAGAAVLTAGCSLETALAQVLQALWSGEEAGGPGADVGELERFRWLLETMEAAAALLPAVERL</sequence>
<dbReference type="AlphaFoldDB" id="A0A835XWN3"/>
<evidence type="ECO:0000313" key="4">
    <source>
        <dbReference type="Proteomes" id="UP000612055"/>
    </source>
</evidence>
<name>A0A835XWN3_9CHLO</name>
<dbReference type="OrthoDB" id="551230at2759"/>